<dbReference type="STRING" id="1313304.CALK_1047"/>
<dbReference type="Pfam" id="PF00958">
    <property type="entry name" value="GMP_synt_C"/>
    <property type="match status" value="2"/>
</dbReference>
<dbReference type="SUPFAM" id="SSF52402">
    <property type="entry name" value="Adenine nucleotide alpha hydrolases-like"/>
    <property type="match status" value="1"/>
</dbReference>
<keyword evidence="4" id="KW-0436">Ligase</keyword>
<comment type="function">
    <text evidence="1">Catalyzes the synthesis of GMP from XMP.</text>
</comment>
<dbReference type="PANTHER" id="PTHR11922">
    <property type="entry name" value="GMP SYNTHASE-RELATED"/>
    <property type="match status" value="1"/>
</dbReference>
<keyword evidence="7 10" id="KW-0658">Purine biosynthesis</keyword>
<dbReference type="Gene3D" id="3.40.50.620">
    <property type="entry name" value="HUPs"/>
    <property type="match status" value="1"/>
</dbReference>
<evidence type="ECO:0000256" key="10">
    <source>
        <dbReference type="PROSITE-ProRule" id="PRU00886"/>
    </source>
</evidence>
<dbReference type="Gene3D" id="3.40.50.880">
    <property type="match status" value="1"/>
</dbReference>
<evidence type="ECO:0000313" key="13">
    <source>
        <dbReference type="Proteomes" id="UP000017148"/>
    </source>
</evidence>
<dbReference type="FunFam" id="3.40.50.880:FF:000001">
    <property type="entry name" value="GMP synthase [glutamine-hydrolyzing]"/>
    <property type="match status" value="1"/>
</dbReference>
<dbReference type="PRINTS" id="PR00097">
    <property type="entry name" value="ANTSNTHASEII"/>
</dbReference>
<dbReference type="InterPro" id="IPR014729">
    <property type="entry name" value="Rossmann-like_a/b/a_fold"/>
</dbReference>
<evidence type="ECO:0000256" key="1">
    <source>
        <dbReference type="ARBA" id="ARBA00002332"/>
    </source>
</evidence>
<organism evidence="12 13">
    <name type="scientific">Chitinivibrio alkaliphilus ACht1</name>
    <dbReference type="NCBI Taxonomy" id="1313304"/>
    <lineage>
        <taxon>Bacteria</taxon>
        <taxon>Pseudomonadati</taxon>
        <taxon>Fibrobacterota</taxon>
        <taxon>Chitinivibrionia</taxon>
        <taxon>Chitinivibrionales</taxon>
        <taxon>Chitinivibrionaceae</taxon>
        <taxon>Chitinivibrio</taxon>
    </lineage>
</organism>
<dbReference type="eggNOG" id="COG0519">
    <property type="taxonomic scope" value="Bacteria"/>
</dbReference>
<evidence type="ECO:0000256" key="5">
    <source>
        <dbReference type="ARBA" id="ARBA00022741"/>
    </source>
</evidence>
<evidence type="ECO:0000256" key="8">
    <source>
        <dbReference type="ARBA" id="ARBA00022840"/>
    </source>
</evidence>
<comment type="caution">
    <text evidence="12">The sequence shown here is derived from an EMBL/GenBank/DDBJ whole genome shotgun (WGS) entry which is preliminary data.</text>
</comment>
<keyword evidence="5 10" id="KW-0547">Nucleotide-binding</keyword>
<dbReference type="Proteomes" id="UP000017148">
    <property type="component" value="Unassembled WGS sequence"/>
</dbReference>
<dbReference type="OrthoDB" id="9802219at2"/>
<dbReference type="PROSITE" id="PS51273">
    <property type="entry name" value="GATASE_TYPE_1"/>
    <property type="match status" value="1"/>
</dbReference>
<dbReference type="PRINTS" id="PR00099">
    <property type="entry name" value="CPSGATASE"/>
</dbReference>
<dbReference type="PROSITE" id="PS51553">
    <property type="entry name" value="GMPS_ATP_PPASE"/>
    <property type="match status" value="1"/>
</dbReference>
<dbReference type="Gene3D" id="3.30.300.10">
    <property type="match status" value="2"/>
</dbReference>
<protein>
    <recommendedName>
        <fullName evidence="3">GMP synthase (glutamine-hydrolyzing)</fullName>
        <ecNumber evidence="3">6.3.5.2</ecNumber>
    </recommendedName>
</protein>
<keyword evidence="9" id="KW-0315">Glutamine amidotransferase</keyword>
<evidence type="ECO:0000256" key="9">
    <source>
        <dbReference type="ARBA" id="ARBA00022962"/>
    </source>
</evidence>
<feature type="binding site" evidence="10">
    <location>
        <begin position="218"/>
        <end position="224"/>
    </location>
    <ligand>
        <name>ATP</name>
        <dbReference type="ChEBI" id="CHEBI:30616"/>
    </ligand>
</feature>
<dbReference type="PRINTS" id="PR00096">
    <property type="entry name" value="GATASE"/>
</dbReference>
<evidence type="ECO:0000256" key="4">
    <source>
        <dbReference type="ARBA" id="ARBA00022598"/>
    </source>
</evidence>
<dbReference type="EMBL" id="ASJR01000007">
    <property type="protein sequence ID" value="ERP32062.1"/>
    <property type="molecule type" value="Genomic_DNA"/>
</dbReference>
<keyword evidence="8 10" id="KW-0067">ATP-binding</keyword>
<accession>U7DAA3</accession>
<dbReference type="GO" id="GO:0003921">
    <property type="term" value="F:GMP synthase activity"/>
    <property type="evidence" value="ECO:0007669"/>
    <property type="project" value="InterPro"/>
</dbReference>
<feature type="domain" description="GMPS ATP-PPase" evidence="11">
    <location>
        <begin position="191"/>
        <end position="387"/>
    </location>
</feature>
<dbReference type="Pfam" id="PF00117">
    <property type="entry name" value="GATase"/>
    <property type="match status" value="1"/>
</dbReference>
<evidence type="ECO:0000256" key="3">
    <source>
        <dbReference type="ARBA" id="ARBA00012746"/>
    </source>
</evidence>
<dbReference type="NCBIfam" id="TIGR00888">
    <property type="entry name" value="guaA_Nterm"/>
    <property type="match status" value="1"/>
</dbReference>
<dbReference type="InterPro" id="IPR029062">
    <property type="entry name" value="Class_I_gatase-like"/>
</dbReference>
<dbReference type="AlphaFoldDB" id="U7DAA3"/>
<gene>
    <name evidence="12" type="ORF">CALK_1047</name>
</gene>
<dbReference type="InterPro" id="IPR001674">
    <property type="entry name" value="GMP_synth_C"/>
</dbReference>
<dbReference type="InterPro" id="IPR004739">
    <property type="entry name" value="GMP_synth_GATase"/>
</dbReference>
<dbReference type="UniPathway" id="UPA00189">
    <property type="reaction ID" value="UER00296"/>
</dbReference>
<evidence type="ECO:0000256" key="2">
    <source>
        <dbReference type="ARBA" id="ARBA00005153"/>
    </source>
</evidence>
<proteinExistence type="predicted"/>
<dbReference type="InterPro" id="IPR025777">
    <property type="entry name" value="GMPS_ATP_PPase_dom"/>
</dbReference>
<dbReference type="SUPFAM" id="SSF54810">
    <property type="entry name" value="GMP synthetase C-terminal dimerisation domain"/>
    <property type="match status" value="2"/>
</dbReference>
<dbReference type="CDD" id="cd01742">
    <property type="entry name" value="GATase1_GMP_Synthase"/>
    <property type="match status" value="1"/>
</dbReference>
<dbReference type="GO" id="GO:0005524">
    <property type="term" value="F:ATP binding"/>
    <property type="evidence" value="ECO:0007669"/>
    <property type="project" value="UniProtKB-UniRule"/>
</dbReference>
<dbReference type="eggNOG" id="COG0518">
    <property type="taxonomic scope" value="Bacteria"/>
</dbReference>
<dbReference type="InterPro" id="IPR022310">
    <property type="entry name" value="NAD/GMP_synthase"/>
</dbReference>
<comment type="pathway">
    <text evidence="2">Purine metabolism; GMP biosynthesis; GMP from XMP (L-Gln route): step 1/1.</text>
</comment>
<dbReference type="PANTHER" id="PTHR11922:SF2">
    <property type="entry name" value="GMP SYNTHASE [GLUTAMINE-HYDROLYZING]"/>
    <property type="match status" value="1"/>
</dbReference>
<dbReference type="RefSeq" id="WP_022636537.1">
    <property type="nucleotide sequence ID" value="NZ_ASJR01000007.1"/>
</dbReference>
<reference evidence="12 13" key="1">
    <citation type="journal article" date="2013" name="Environ. Microbiol.">
        <title>Genome analysis of Chitinivibrio alkaliphilus gen. nov., sp. nov., a novel extremely haloalkaliphilic anaerobic chitinolytic bacterium from the candidate phylum Termite Group 3.</title>
        <authorList>
            <person name="Sorokin D.Y."/>
            <person name="Gumerov V.M."/>
            <person name="Rakitin A.L."/>
            <person name="Beletsky A.V."/>
            <person name="Damste J.S."/>
            <person name="Muyzer G."/>
            <person name="Mardanov A.V."/>
            <person name="Ravin N.V."/>
        </authorList>
    </citation>
    <scope>NUCLEOTIDE SEQUENCE [LARGE SCALE GENOMIC DNA]</scope>
    <source>
        <strain evidence="12 13">ACht1</strain>
    </source>
</reference>
<evidence type="ECO:0000256" key="7">
    <source>
        <dbReference type="ARBA" id="ARBA00022755"/>
    </source>
</evidence>
<dbReference type="SUPFAM" id="SSF52317">
    <property type="entry name" value="Class I glutamine amidotransferase-like"/>
    <property type="match status" value="1"/>
</dbReference>
<keyword evidence="13" id="KW-1185">Reference proteome</keyword>
<dbReference type="Pfam" id="PF02540">
    <property type="entry name" value="NAD_synthase"/>
    <property type="match status" value="1"/>
</dbReference>
<dbReference type="GO" id="GO:0005829">
    <property type="term" value="C:cytosol"/>
    <property type="evidence" value="ECO:0007669"/>
    <property type="project" value="TreeGrafter"/>
</dbReference>
<dbReference type="InterPro" id="IPR017926">
    <property type="entry name" value="GATASE"/>
</dbReference>
<evidence type="ECO:0000313" key="12">
    <source>
        <dbReference type="EMBL" id="ERP32062.1"/>
    </source>
</evidence>
<dbReference type="CDD" id="cd01997">
    <property type="entry name" value="GMP_synthase_C"/>
    <property type="match status" value="1"/>
</dbReference>
<sequence length="597" mass="66200">MDTVAVVDFGGQYTHLIANRIRRLNVYSEIVQPEITPEKLRRYSAIIFSGGPHSVTDPNSPTVDPRILDMNIPILGICYGHQLIAKLMGGSVYSAGSAEYGRAAIRITDKNTLFAECDDTEHVWMSHGDSVEELPEGFSVLASTDDCPYAAVVHTEKRLFGIQFHPEVTDSVHGMEMLDNFLSFSGVQRDWSSKNFISEISEDIRNQCGDRKVFLLVSGGVDSTVAFALLNTVLGPDRVVGLHVDNGLMRQDESAEIMTFMKENGFDNLHIYDAEEEFLSVLAGKYSPEEKRSIIGTEFIEVKTRAQKKMGLNSDEWMIAQGTIYPDTIESAGTKNASKIKTHHNRVDVVLDLIEQGLVIEPLASLYKDEVRLVGEELGIPHNLVWRHPFPGPGLGVRCLCSPGGTENIPTHDASTVQDIADAEGYIGQILPIKSVGVQGDSRTYAHPALLCGDRNWENLDSISTRLTNSVRGVNRVVYALYIEDKAEYNLVEAYLTKERLDRLRVLDHIVTETLYATGEYDTIWQMPVVLLPLVNSAGNECAVLRPIVSREAMTARFCPLTDTAIESIIAQAKEIDGIGDIFFDLTHKPPGTIEWE</sequence>
<dbReference type="EC" id="6.3.5.2" evidence="3"/>
<dbReference type="NCBIfam" id="NF000848">
    <property type="entry name" value="PRK00074.1"/>
    <property type="match status" value="1"/>
</dbReference>
<evidence type="ECO:0000256" key="6">
    <source>
        <dbReference type="ARBA" id="ARBA00022749"/>
    </source>
</evidence>
<dbReference type="PATRIC" id="fig|1313304.3.peg.999"/>
<evidence type="ECO:0000259" key="11">
    <source>
        <dbReference type="PROSITE" id="PS51553"/>
    </source>
</evidence>
<name>U7DAA3_9BACT</name>
<keyword evidence="6 10" id="KW-0332">GMP biosynthesis</keyword>